<dbReference type="SUPFAM" id="SSF53067">
    <property type="entry name" value="Actin-like ATPase domain"/>
    <property type="match status" value="1"/>
</dbReference>
<dbReference type="STRING" id="69279.BG36_15265"/>
<dbReference type="Pfam" id="PF19278">
    <property type="entry name" value="Hydant_A_C"/>
    <property type="match status" value="1"/>
</dbReference>
<proteinExistence type="predicted"/>
<evidence type="ECO:0000313" key="5">
    <source>
        <dbReference type="EMBL" id="TDR32636.1"/>
    </source>
</evidence>
<dbReference type="OrthoDB" id="9759608at2"/>
<dbReference type="PANTHER" id="PTHR11365:SF23">
    <property type="entry name" value="HYPOTHETICAL 5-OXOPROLINASE (EUROFUNG)-RELATED"/>
    <property type="match status" value="1"/>
</dbReference>
<feature type="domain" description="Hydantoinase A/oxoprolinase" evidence="1">
    <location>
        <begin position="205"/>
        <end position="492"/>
    </location>
</feature>
<organism evidence="4 6">
    <name type="scientific">Aquamicrobium defluvii</name>
    <dbReference type="NCBI Taxonomy" id="69279"/>
    <lineage>
        <taxon>Bacteria</taxon>
        <taxon>Pseudomonadati</taxon>
        <taxon>Pseudomonadota</taxon>
        <taxon>Alphaproteobacteria</taxon>
        <taxon>Hyphomicrobiales</taxon>
        <taxon>Phyllobacteriaceae</taxon>
        <taxon>Aquamicrobium</taxon>
    </lineage>
</organism>
<evidence type="ECO:0000259" key="2">
    <source>
        <dbReference type="Pfam" id="PF05378"/>
    </source>
</evidence>
<dbReference type="PATRIC" id="fig|69279.3.peg.4114"/>
<dbReference type="Proteomes" id="UP000019849">
    <property type="component" value="Unassembled WGS sequence"/>
</dbReference>
<evidence type="ECO:0000313" key="4">
    <source>
        <dbReference type="EMBL" id="EXL02308.1"/>
    </source>
</evidence>
<dbReference type="PANTHER" id="PTHR11365">
    <property type="entry name" value="5-OXOPROLINASE RELATED"/>
    <property type="match status" value="1"/>
</dbReference>
<dbReference type="GO" id="GO:0005829">
    <property type="term" value="C:cytosol"/>
    <property type="evidence" value="ECO:0007669"/>
    <property type="project" value="TreeGrafter"/>
</dbReference>
<dbReference type="EMBL" id="JENY01000032">
    <property type="protein sequence ID" value="EXL02308.1"/>
    <property type="molecule type" value="Genomic_DNA"/>
</dbReference>
<dbReference type="AlphaFoldDB" id="A0A011U8W1"/>
<evidence type="ECO:0000313" key="7">
    <source>
        <dbReference type="Proteomes" id="UP000294958"/>
    </source>
</evidence>
<dbReference type="InterPro" id="IPR002821">
    <property type="entry name" value="Hydantoinase_A"/>
</dbReference>
<dbReference type="Pfam" id="PF01968">
    <property type="entry name" value="Hydantoinase_A"/>
    <property type="match status" value="1"/>
</dbReference>
<dbReference type="Proteomes" id="UP000294958">
    <property type="component" value="Unassembled WGS sequence"/>
</dbReference>
<gene>
    <name evidence="4" type="ORF">BG36_15265</name>
    <name evidence="5" type="ORF">DES43_12613</name>
</gene>
<reference evidence="5 7" key="2">
    <citation type="submission" date="2019-03" db="EMBL/GenBank/DDBJ databases">
        <title>Genomic Encyclopedia of Type Strains, Phase IV (KMG-IV): sequencing the most valuable type-strain genomes for metagenomic binning, comparative biology and taxonomic classification.</title>
        <authorList>
            <person name="Goeker M."/>
        </authorList>
    </citation>
    <scope>NUCLEOTIDE SEQUENCE [LARGE SCALE GENOMIC DNA]</scope>
    <source>
        <strain evidence="5 7">DSM 11603</strain>
    </source>
</reference>
<dbReference type="RefSeq" id="WP_035031373.1">
    <property type="nucleotide sequence ID" value="NZ_KK073904.1"/>
</dbReference>
<dbReference type="InterPro" id="IPR008040">
    <property type="entry name" value="Hydant_A_N"/>
</dbReference>
<dbReference type="InterPro" id="IPR049517">
    <property type="entry name" value="ACX-like_C"/>
</dbReference>
<evidence type="ECO:0000259" key="3">
    <source>
        <dbReference type="Pfam" id="PF19278"/>
    </source>
</evidence>
<reference evidence="4 6" key="1">
    <citation type="submission" date="2014-02" db="EMBL/GenBank/DDBJ databases">
        <title>Aquamicrobium defluvii Genome sequencing.</title>
        <authorList>
            <person name="Wang X."/>
        </authorList>
    </citation>
    <scope>NUCLEOTIDE SEQUENCE [LARGE SCALE GENOMIC DNA]</scope>
    <source>
        <strain evidence="4 6">W13Z1</strain>
    </source>
</reference>
<dbReference type="InterPro" id="IPR043129">
    <property type="entry name" value="ATPase_NBD"/>
</dbReference>
<name>A0A011U8W1_9HYPH</name>
<dbReference type="eggNOG" id="COG0145">
    <property type="taxonomic scope" value="Bacteria"/>
</dbReference>
<evidence type="ECO:0000259" key="1">
    <source>
        <dbReference type="Pfam" id="PF01968"/>
    </source>
</evidence>
<dbReference type="HOGENOM" id="CLU_002157_1_2_5"/>
<comment type="caution">
    <text evidence="4">The sequence shown here is derived from an EMBL/GenBank/DDBJ whole genome shotgun (WGS) entry which is preliminary data.</text>
</comment>
<sequence length="684" mass="73019">MTLRIGVDTGGTHTDIVLLDRSACEFHTLKVPTTPDDLSIGILDGVRRIMGENGYADSSADISFYYGTTLITNIIVERKSVRIGLVTTGGFRDVLEIGRAVRKPNIYDIHWRPLPPLVPRELRHGVSERIDYKGNIVAPLNEDDVRSVLRKLLGQNVRAIAICLMNAYANPEHEQRIAAIAAEECPDIPVSLSSDVAREFREYERTSTTALNAFVVAPMTAHLDQLAARLSGQGIEHVPFIMRGNGGVMSFELAKNLPAAVTHSGPVAGIVGGNAIARAAGIENAITFDMGGTSSDVALISQGKPYSTTRGDLAGYPILLPMLDLVTIGAGGGSIAWIDPAGGLKVGPQSAGSVPGPVCYGRGGENPTITDANLVCGRLNADFFLNGERELRLDMARQAIEEKIAGPLGMSVEQAALGILAVAESHMVNAIKLVSVQRGIDPRDFTLMGFGGAGPLHTVSLAGALGIERVLIPAAPGNVSASGLLSAEIRHDLVRTRVAPLTSVDADAMEADFALLVAEAQESLDRQDAHDGQILRALDLRYRGQAYELTLPVPSTALDSALFDKMAEAFHAEHERVYGYRLDHHGIEIVNLRATAIGGLPENPWPASEKREGAAQPVATRPVIFGTSTDAQEWPVYRFVQVAAGQTANGPAIIEYPGSTCIVPAGWTITWDEARHAHIVRNAN</sequence>
<accession>A0A011U8W1</accession>
<protein>
    <submittedName>
        <fullName evidence="4">Hydantoin utilization protein</fullName>
    </submittedName>
    <submittedName>
        <fullName evidence="5">N-methylhydantoinase A</fullName>
    </submittedName>
</protein>
<feature type="domain" description="Acetophenone carboxylase-like C-terminal" evidence="3">
    <location>
        <begin position="510"/>
        <end position="679"/>
    </location>
</feature>
<dbReference type="EMBL" id="SNZF01000026">
    <property type="protein sequence ID" value="TDR32636.1"/>
    <property type="molecule type" value="Genomic_DNA"/>
</dbReference>
<dbReference type="Pfam" id="PF05378">
    <property type="entry name" value="Hydant_A_N"/>
    <property type="match status" value="1"/>
</dbReference>
<dbReference type="InterPro" id="IPR045079">
    <property type="entry name" value="Oxoprolinase-like"/>
</dbReference>
<dbReference type="GO" id="GO:0006749">
    <property type="term" value="P:glutathione metabolic process"/>
    <property type="evidence" value="ECO:0007669"/>
    <property type="project" value="TreeGrafter"/>
</dbReference>
<keyword evidence="7" id="KW-1185">Reference proteome</keyword>
<evidence type="ECO:0000313" key="6">
    <source>
        <dbReference type="Proteomes" id="UP000019849"/>
    </source>
</evidence>
<feature type="domain" description="Hydantoinase/oxoprolinase N-terminal" evidence="2">
    <location>
        <begin position="4"/>
        <end position="185"/>
    </location>
</feature>
<dbReference type="GO" id="GO:0017168">
    <property type="term" value="F:5-oxoprolinase (ATP-hydrolyzing) activity"/>
    <property type="evidence" value="ECO:0007669"/>
    <property type="project" value="TreeGrafter"/>
</dbReference>